<dbReference type="EMBL" id="PJNE01000001">
    <property type="protein sequence ID" value="PKW27092.1"/>
    <property type="molecule type" value="Genomic_DNA"/>
</dbReference>
<dbReference type="InterPro" id="IPR041881">
    <property type="entry name" value="PqqD_sf"/>
</dbReference>
<protein>
    <submittedName>
        <fullName evidence="1">Coenzyme PQQ synthesis protein D (PqqD)</fullName>
    </submittedName>
</protein>
<dbReference type="Gene3D" id="1.10.10.1150">
    <property type="entry name" value="Coenzyme PQQ synthesis protein D (PqqD)"/>
    <property type="match status" value="1"/>
</dbReference>
<proteinExistence type="predicted"/>
<comment type="caution">
    <text evidence="1">The sequence shown here is derived from an EMBL/GenBank/DDBJ whole genome shotgun (WGS) entry which is preliminary data.</text>
</comment>
<gene>
    <name evidence="1" type="ORF">ATL31_1927</name>
</gene>
<evidence type="ECO:0000313" key="1">
    <source>
        <dbReference type="EMBL" id="PKW27092.1"/>
    </source>
</evidence>
<evidence type="ECO:0000313" key="2">
    <source>
        <dbReference type="Proteomes" id="UP000233781"/>
    </source>
</evidence>
<dbReference type="OrthoDB" id="39515at85021"/>
<dbReference type="InterPro" id="IPR008792">
    <property type="entry name" value="PQQD"/>
</dbReference>
<dbReference type="AlphaFoldDB" id="A0A2N3YJP0"/>
<dbReference type="RefSeq" id="WP_101395567.1">
    <property type="nucleotide sequence ID" value="NZ_PJNE01000001.1"/>
</dbReference>
<sequence>MTTGPVRVAASTGWVEADGVVYVAALPDGPPLVLDGHGAVVWGAVVPGGSVDDVTARVAAAVGESVAVVGPDVARFVGSLVDAGVVTQG</sequence>
<dbReference type="Proteomes" id="UP000233781">
    <property type="component" value="Unassembled WGS sequence"/>
</dbReference>
<name>A0A2N3YJP0_9MICO</name>
<organism evidence="1 2">
    <name type="scientific">Phycicoccus duodecadis</name>
    <dbReference type="NCBI Taxonomy" id="173053"/>
    <lineage>
        <taxon>Bacteria</taxon>
        <taxon>Bacillati</taxon>
        <taxon>Actinomycetota</taxon>
        <taxon>Actinomycetes</taxon>
        <taxon>Micrococcales</taxon>
        <taxon>Intrasporangiaceae</taxon>
        <taxon>Phycicoccus</taxon>
    </lineage>
</organism>
<keyword evidence="2" id="KW-1185">Reference proteome</keyword>
<accession>A0A2N3YJP0</accession>
<dbReference type="Pfam" id="PF05402">
    <property type="entry name" value="PqqD"/>
    <property type="match status" value="1"/>
</dbReference>
<reference evidence="1 2" key="1">
    <citation type="submission" date="2017-12" db="EMBL/GenBank/DDBJ databases">
        <title>Sequencing the genomes of 1000 Actinobacteria strains.</title>
        <authorList>
            <person name="Klenk H.-P."/>
        </authorList>
    </citation>
    <scope>NUCLEOTIDE SEQUENCE [LARGE SCALE GENOMIC DNA]</scope>
    <source>
        <strain evidence="1 2">DSM 12806</strain>
    </source>
</reference>